<protein>
    <submittedName>
        <fullName evidence="3">Uncharacterized protein</fullName>
    </submittedName>
</protein>
<evidence type="ECO:0000313" key="4">
    <source>
        <dbReference type="Proteomes" id="UP001420932"/>
    </source>
</evidence>
<feature type="compositionally biased region" description="Low complexity" evidence="1">
    <location>
        <begin position="68"/>
        <end position="87"/>
    </location>
</feature>
<organism evidence="3 4">
    <name type="scientific">Stephania yunnanensis</name>
    <dbReference type="NCBI Taxonomy" id="152371"/>
    <lineage>
        <taxon>Eukaryota</taxon>
        <taxon>Viridiplantae</taxon>
        <taxon>Streptophyta</taxon>
        <taxon>Embryophyta</taxon>
        <taxon>Tracheophyta</taxon>
        <taxon>Spermatophyta</taxon>
        <taxon>Magnoliopsida</taxon>
        <taxon>Ranunculales</taxon>
        <taxon>Menispermaceae</taxon>
        <taxon>Menispermoideae</taxon>
        <taxon>Cissampelideae</taxon>
        <taxon>Stephania</taxon>
    </lineage>
</organism>
<keyword evidence="2" id="KW-0812">Transmembrane</keyword>
<feature type="transmembrane region" description="Helical" evidence="2">
    <location>
        <begin position="100"/>
        <end position="119"/>
    </location>
</feature>
<comment type="caution">
    <text evidence="3">The sequence shown here is derived from an EMBL/GenBank/DDBJ whole genome shotgun (WGS) entry which is preliminary data.</text>
</comment>
<keyword evidence="2" id="KW-0472">Membrane</keyword>
<dbReference type="Proteomes" id="UP001420932">
    <property type="component" value="Unassembled WGS sequence"/>
</dbReference>
<accession>A0AAP0IFB8</accession>
<keyword evidence="2" id="KW-1133">Transmembrane helix</keyword>
<evidence type="ECO:0000256" key="2">
    <source>
        <dbReference type="SAM" id="Phobius"/>
    </source>
</evidence>
<name>A0AAP0IFB8_9MAGN</name>
<feature type="region of interest" description="Disordered" evidence="1">
    <location>
        <begin position="7"/>
        <end position="87"/>
    </location>
</feature>
<gene>
    <name evidence="3" type="ORF">Syun_020364</name>
</gene>
<dbReference type="EMBL" id="JBBNAF010000009">
    <property type="protein sequence ID" value="KAK9113567.1"/>
    <property type="molecule type" value="Genomic_DNA"/>
</dbReference>
<sequence length="120" mass="11843">MVICLCQGREQDRAGRAPGQRRLADKSKAAPGPSLDLADPVVSPTDGGSDTKDGPIGETTDTNPDVVPLGPTSSSSSYSSVAAGPGAAAAPRSAAGALKVPVVAGAASVLGGFFFFFLIA</sequence>
<evidence type="ECO:0000313" key="3">
    <source>
        <dbReference type="EMBL" id="KAK9113567.1"/>
    </source>
</evidence>
<keyword evidence="4" id="KW-1185">Reference proteome</keyword>
<reference evidence="3 4" key="1">
    <citation type="submission" date="2024-01" db="EMBL/GenBank/DDBJ databases">
        <title>Genome assemblies of Stephania.</title>
        <authorList>
            <person name="Yang L."/>
        </authorList>
    </citation>
    <scope>NUCLEOTIDE SEQUENCE [LARGE SCALE GENOMIC DNA]</scope>
    <source>
        <strain evidence="3">YNDBR</strain>
        <tissue evidence="3">Leaf</tissue>
    </source>
</reference>
<dbReference type="AlphaFoldDB" id="A0AAP0IFB8"/>
<evidence type="ECO:0000256" key="1">
    <source>
        <dbReference type="SAM" id="MobiDB-lite"/>
    </source>
</evidence>
<proteinExistence type="predicted"/>